<dbReference type="AlphaFoldDB" id="A0A2M7XH76"/>
<comment type="caution">
    <text evidence="1">The sequence shown here is derived from an EMBL/GenBank/DDBJ whole genome shotgun (WGS) entry which is preliminary data.</text>
</comment>
<protein>
    <submittedName>
        <fullName evidence="1">Uncharacterized protein</fullName>
    </submittedName>
</protein>
<organism evidence="1 2">
    <name type="scientific">Candidatus Uhrbacteria bacterium CG_4_9_14_3_um_filter_36_7</name>
    <dbReference type="NCBI Taxonomy" id="1975033"/>
    <lineage>
        <taxon>Bacteria</taxon>
        <taxon>Candidatus Uhriibacteriota</taxon>
    </lineage>
</organism>
<sequence length="283" mass="32566">MIKCLDCHYCYACSSSPQHCYWCNFCFDATENCAFVDGATDASFCFYTGAALGSSNCKFCYTVIKSTNLEYCLFCHHCMDCFGCVGLNHKQFHIFNKPYTEQEYWQKVDELKCVMFERGEYGNFFPSSHAASQFLESMEAAMLGVQTKEMGKKIGANFFNTKTDGAVGNIDSTDSYSLADIPECIDDVSDEWIQRPIFDPSIGRRFAFFPQELSFYRKKQLAVPNKHFILRVRDLLAECNVGQYEKKFCGKCQKELIIAKNLKYQDRIIYCKPCYLNYLEQNG</sequence>
<reference evidence="2" key="1">
    <citation type="submission" date="2017-09" db="EMBL/GenBank/DDBJ databases">
        <title>Depth-based differentiation of microbial function through sediment-hosted aquifers and enrichment of novel symbionts in the deep terrestrial subsurface.</title>
        <authorList>
            <person name="Probst A.J."/>
            <person name="Ladd B."/>
            <person name="Jarett J.K."/>
            <person name="Geller-Mcgrath D.E."/>
            <person name="Sieber C.M.K."/>
            <person name="Emerson J.B."/>
            <person name="Anantharaman K."/>
            <person name="Thomas B.C."/>
            <person name="Malmstrom R."/>
            <person name="Stieglmeier M."/>
            <person name="Klingl A."/>
            <person name="Woyke T."/>
            <person name="Ryan C.M."/>
            <person name="Banfield J.F."/>
        </authorList>
    </citation>
    <scope>NUCLEOTIDE SEQUENCE [LARGE SCALE GENOMIC DNA]</scope>
</reference>
<proteinExistence type="predicted"/>
<accession>A0A2M7XH76</accession>
<dbReference type="Proteomes" id="UP000229749">
    <property type="component" value="Unassembled WGS sequence"/>
</dbReference>
<dbReference type="EMBL" id="PFWS01000038">
    <property type="protein sequence ID" value="PJA47240.1"/>
    <property type="molecule type" value="Genomic_DNA"/>
</dbReference>
<name>A0A2M7XH76_9BACT</name>
<gene>
    <name evidence="1" type="ORF">CO172_02520</name>
</gene>
<evidence type="ECO:0000313" key="2">
    <source>
        <dbReference type="Proteomes" id="UP000229749"/>
    </source>
</evidence>
<evidence type="ECO:0000313" key="1">
    <source>
        <dbReference type="EMBL" id="PJA47240.1"/>
    </source>
</evidence>